<protein>
    <submittedName>
        <fullName evidence="1">DUF3892 domain-containing protein</fullName>
    </submittedName>
</protein>
<dbReference type="InterPro" id="IPR024997">
    <property type="entry name" value="DUF3892"/>
</dbReference>
<evidence type="ECO:0000313" key="2">
    <source>
        <dbReference type="Proteomes" id="UP001405405"/>
    </source>
</evidence>
<evidence type="ECO:0000313" key="1">
    <source>
        <dbReference type="EMBL" id="MEN7433744.1"/>
    </source>
</evidence>
<dbReference type="Pfam" id="PF13031">
    <property type="entry name" value="DUF3892"/>
    <property type="match status" value="1"/>
</dbReference>
<sequence length="94" mass="10456">MAQNIEVKCINKTDRSDPHERIKNIGGVNSNGSRWRMSVPDAIVAIEQGKYNFYVAVGGKSVWVVIAQHNGRKYLKTEPDGIHPNNLLALPECP</sequence>
<dbReference type="EMBL" id="JAYFSJ010000026">
    <property type="protein sequence ID" value="MEN7433744.1"/>
    <property type="molecule type" value="Genomic_DNA"/>
</dbReference>
<gene>
    <name evidence="1" type="ORF">VA599_23650</name>
</gene>
<proteinExistence type="predicted"/>
<dbReference type="RefSeq" id="WP_346790936.1">
    <property type="nucleotide sequence ID" value="NZ_JAYFSJ010000026.1"/>
</dbReference>
<reference evidence="1 2" key="1">
    <citation type="submission" date="2023-12" db="EMBL/GenBank/DDBJ databases">
        <title>Chromobacterium sp. strain TRC.1.1.SA producing antimicrobial pigment.</title>
        <authorList>
            <person name="Verma N."/>
            <person name="Choksket S."/>
            <person name="Pinnaka A.K."/>
            <person name="Korpole S."/>
        </authorList>
    </citation>
    <scope>NUCLEOTIDE SEQUENCE [LARGE SCALE GENOMIC DNA]</scope>
    <source>
        <strain evidence="1 2">TRC1.1.SA</strain>
    </source>
</reference>
<organism evidence="1 2">
    <name type="scientific">Chromobacterium indicum</name>
    <dbReference type="NCBI Taxonomy" id="3110228"/>
    <lineage>
        <taxon>Bacteria</taxon>
        <taxon>Pseudomonadati</taxon>
        <taxon>Pseudomonadota</taxon>
        <taxon>Betaproteobacteria</taxon>
        <taxon>Neisseriales</taxon>
        <taxon>Chromobacteriaceae</taxon>
        <taxon>Chromobacterium</taxon>
    </lineage>
</organism>
<keyword evidence="2" id="KW-1185">Reference proteome</keyword>
<dbReference type="Proteomes" id="UP001405405">
    <property type="component" value="Unassembled WGS sequence"/>
</dbReference>
<accession>A0ABV0CRE9</accession>
<comment type="caution">
    <text evidence="1">The sequence shown here is derived from an EMBL/GenBank/DDBJ whole genome shotgun (WGS) entry which is preliminary data.</text>
</comment>
<name>A0ABV0CRE9_9NEIS</name>